<accession>A0A1W9ZLS7</accession>
<organism evidence="2 3">
    <name type="scientific">Mycobacterium angelicum</name>
    <dbReference type="NCBI Taxonomy" id="470074"/>
    <lineage>
        <taxon>Bacteria</taxon>
        <taxon>Bacillati</taxon>
        <taxon>Actinomycetota</taxon>
        <taxon>Actinomycetes</taxon>
        <taxon>Mycobacteriales</taxon>
        <taxon>Mycobacteriaceae</taxon>
        <taxon>Mycobacterium</taxon>
    </lineage>
</organism>
<protein>
    <submittedName>
        <fullName evidence="2">Uncharacterized protein</fullName>
    </submittedName>
</protein>
<comment type="caution">
    <text evidence="2">The sequence shown here is derived from an EMBL/GenBank/DDBJ whole genome shotgun (WGS) entry which is preliminary data.</text>
</comment>
<feature type="compositionally biased region" description="Gly residues" evidence="1">
    <location>
        <begin position="17"/>
        <end position="30"/>
    </location>
</feature>
<proteinExistence type="predicted"/>
<evidence type="ECO:0000313" key="3">
    <source>
        <dbReference type="Proteomes" id="UP000192284"/>
    </source>
</evidence>
<feature type="compositionally biased region" description="Low complexity" evidence="1">
    <location>
        <begin position="39"/>
        <end position="54"/>
    </location>
</feature>
<evidence type="ECO:0000256" key="1">
    <source>
        <dbReference type="SAM" id="MobiDB-lite"/>
    </source>
</evidence>
<dbReference type="RefSeq" id="WP_083114623.1">
    <property type="nucleotide sequence ID" value="NZ_JACKTS010000023.1"/>
</dbReference>
<dbReference type="EMBL" id="MVHE01000035">
    <property type="protein sequence ID" value="ORA18408.1"/>
    <property type="molecule type" value="Genomic_DNA"/>
</dbReference>
<name>A0A1W9ZLS7_MYCAN</name>
<reference evidence="2 3" key="1">
    <citation type="submission" date="2017-02" db="EMBL/GenBank/DDBJ databases">
        <title>The new phylogeny of genus Mycobacterium.</title>
        <authorList>
            <person name="Tortoli E."/>
            <person name="Trovato A."/>
            <person name="Cirillo D.M."/>
        </authorList>
    </citation>
    <scope>NUCLEOTIDE SEQUENCE [LARGE SCALE GENOMIC DNA]</scope>
    <source>
        <strain evidence="2 3">DSM 45057</strain>
    </source>
</reference>
<dbReference type="AlphaFoldDB" id="A0A1W9ZLS7"/>
<evidence type="ECO:0000313" key="2">
    <source>
        <dbReference type="EMBL" id="ORA18408.1"/>
    </source>
</evidence>
<feature type="region of interest" description="Disordered" evidence="1">
    <location>
        <begin position="1"/>
        <end position="63"/>
    </location>
</feature>
<dbReference type="Proteomes" id="UP000192284">
    <property type="component" value="Unassembled WGS sequence"/>
</dbReference>
<keyword evidence="3" id="KW-1185">Reference proteome</keyword>
<sequence>MAGNGGNADAGRNGVNPGIGGGDGGIGGDGLAVSSTTPSPEARAEPAAVAAASRTGAMAAPVD</sequence>
<gene>
    <name evidence="2" type="ORF">BST12_18750</name>
</gene>